<dbReference type="Proteomes" id="UP000487350">
    <property type="component" value="Unassembled WGS sequence"/>
</dbReference>
<dbReference type="OrthoDB" id="5383291at2"/>
<protein>
    <recommendedName>
        <fullName evidence="4">Type II protein arginine methyltransferase</fullName>
    </recommendedName>
</protein>
<accession>A0A844B773</accession>
<gene>
    <name evidence="2" type="ORF">GHT07_17240</name>
</gene>
<dbReference type="PANTHER" id="PTHR11006:SF4">
    <property type="entry name" value="PROTEIN ARGININE N-METHYLTRANSFERASE 7"/>
    <property type="match status" value="1"/>
</dbReference>
<evidence type="ECO:0008006" key="4">
    <source>
        <dbReference type="Google" id="ProtNLM"/>
    </source>
</evidence>
<organism evidence="2 3">
    <name type="scientific">Caenimonas koreensis DSM 17982</name>
    <dbReference type="NCBI Taxonomy" id="1121255"/>
    <lineage>
        <taxon>Bacteria</taxon>
        <taxon>Pseudomonadati</taxon>
        <taxon>Pseudomonadota</taxon>
        <taxon>Betaproteobacteria</taxon>
        <taxon>Burkholderiales</taxon>
        <taxon>Comamonadaceae</taxon>
        <taxon>Caenimonas</taxon>
    </lineage>
</organism>
<dbReference type="RefSeq" id="WP_153586332.1">
    <property type="nucleotide sequence ID" value="NZ_WJBU01000018.1"/>
</dbReference>
<feature type="region of interest" description="Disordered" evidence="1">
    <location>
        <begin position="1"/>
        <end position="22"/>
    </location>
</feature>
<dbReference type="GO" id="GO:0016274">
    <property type="term" value="F:protein-arginine N-methyltransferase activity"/>
    <property type="evidence" value="ECO:0007669"/>
    <property type="project" value="InterPro"/>
</dbReference>
<dbReference type="SUPFAM" id="SSF53335">
    <property type="entry name" value="S-adenosyl-L-methionine-dependent methyltransferases"/>
    <property type="match status" value="1"/>
</dbReference>
<evidence type="ECO:0000313" key="3">
    <source>
        <dbReference type="Proteomes" id="UP000487350"/>
    </source>
</evidence>
<keyword evidence="3" id="KW-1185">Reference proteome</keyword>
<dbReference type="AlphaFoldDB" id="A0A844B773"/>
<sequence length="366" mass="39614">MISTTPHPATGSIKLANKPTPTGPDELKKAILSLLASGRGDEALALCNSILKHEPDNLAAKQGAEWVLTQLVPLWHVPMMNEYERNKAFHDGMAALITPDKVVFEIGAGSGLLAMMAAKLGAKKVVTCEAVSLIAETARQIVERNGLHSQVTVLAKPSSEVRIGVDLPAKADILVHEVFSSELLGEHVLPSIEDAKARLLKPGGAVLPAAAGVMIALVGGDTLGKNLYVDESFGFDLRAFNAINPRKRPIYREDLAPTLMSDAVEAFQFDFQNDSSFPAAQKTIDITSTQAGLCYGVIQWIRVDMVEGVRFENHPGQPRAVSNWQHTIYSFMEPVQLVAGDVLAINATHDRTRPWFELAQAAALRQ</sequence>
<name>A0A844B773_9BURK</name>
<dbReference type="GO" id="GO:0042054">
    <property type="term" value="F:histone methyltransferase activity"/>
    <property type="evidence" value="ECO:0007669"/>
    <property type="project" value="TreeGrafter"/>
</dbReference>
<reference evidence="2 3" key="1">
    <citation type="submission" date="2019-11" db="EMBL/GenBank/DDBJ databases">
        <title>Caenimonas koreensis gen. nov., sp. nov., isolated from activated sludge.</title>
        <authorList>
            <person name="Seung H.R."/>
        </authorList>
    </citation>
    <scope>NUCLEOTIDE SEQUENCE [LARGE SCALE GENOMIC DNA]</scope>
    <source>
        <strain evidence="2 3">EMB320</strain>
    </source>
</reference>
<dbReference type="Gene3D" id="3.40.50.150">
    <property type="entry name" value="Vaccinia Virus protein VP39"/>
    <property type="match status" value="1"/>
</dbReference>
<dbReference type="Pfam" id="PF06325">
    <property type="entry name" value="PrmA"/>
    <property type="match status" value="1"/>
</dbReference>
<proteinExistence type="predicted"/>
<dbReference type="CDD" id="cd02440">
    <property type="entry name" value="AdoMet_MTases"/>
    <property type="match status" value="1"/>
</dbReference>
<evidence type="ECO:0000313" key="2">
    <source>
        <dbReference type="EMBL" id="MRD49023.1"/>
    </source>
</evidence>
<dbReference type="Gene3D" id="2.70.160.11">
    <property type="entry name" value="Hnrnp arginine n-methyltransferase1"/>
    <property type="match status" value="1"/>
</dbReference>
<evidence type="ECO:0000256" key="1">
    <source>
        <dbReference type="SAM" id="MobiDB-lite"/>
    </source>
</evidence>
<comment type="caution">
    <text evidence="2">The sequence shown here is derived from an EMBL/GenBank/DDBJ whole genome shotgun (WGS) entry which is preliminary data.</text>
</comment>
<dbReference type="InterPro" id="IPR029063">
    <property type="entry name" value="SAM-dependent_MTases_sf"/>
</dbReference>
<dbReference type="PANTHER" id="PTHR11006">
    <property type="entry name" value="PROTEIN ARGININE N-METHYLTRANSFERASE"/>
    <property type="match status" value="1"/>
</dbReference>
<dbReference type="InterPro" id="IPR025799">
    <property type="entry name" value="Arg_MeTrfase"/>
</dbReference>
<dbReference type="PROSITE" id="PS51678">
    <property type="entry name" value="SAM_MT_PRMT"/>
    <property type="match status" value="1"/>
</dbReference>
<dbReference type="EMBL" id="WJBU01000018">
    <property type="protein sequence ID" value="MRD49023.1"/>
    <property type="molecule type" value="Genomic_DNA"/>
</dbReference>